<feature type="region of interest" description="Disordered" evidence="1">
    <location>
        <begin position="44"/>
        <end position="66"/>
    </location>
</feature>
<sequence length="364" mass="41208">MENFFVKGASLTKLGATRGGESAMGDYVVAAKLDVEEAEGISLSSKPLNMEEIHTNQGPPRPTGKETLGEATLKSKSVALADPELFDSIHIFKKYPDLLQLLQRNQSPEEVIKEFMEKVLDDHPQKDIINLDLLFGFLGPKDVLGPWFEVAIEDIVQSKEFQFVGEEVKFGSNFNQIMQTNLAALVKSHQSPVPPTTELEAHAKLLDLDQKAIIDRILNHGNNLSKYFGSPSELERALDMMKSKIFYQSFMQQLKRVCNFTNPYRGLLAKLIKTNFNKFNPLLKKMDAKDSTPLTSTTNQSKKKSSPNRLACKEEQLAITWIHVSKQPEFAVNQSGAVFYKKMKEYFNTHSKIHYRDHAQIKTR</sequence>
<evidence type="ECO:0000256" key="1">
    <source>
        <dbReference type="SAM" id="MobiDB-lite"/>
    </source>
</evidence>
<evidence type="ECO:0000313" key="2">
    <source>
        <dbReference type="EMBL" id="PLW38381.1"/>
    </source>
</evidence>
<gene>
    <name evidence="2" type="ORF">PCANC_13663</name>
</gene>
<dbReference type="OrthoDB" id="128686at2759"/>
<proteinExistence type="predicted"/>
<keyword evidence="3" id="KW-1185">Reference proteome</keyword>
<dbReference type="STRING" id="200324.A0A2N5UKU3"/>
<evidence type="ECO:0000313" key="3">
    <source>
        <dbReference type="Proteomes" id="UP000235388"/>
    </source>
</evidence>
<name>A0A2N5UKU3_9BASI</name>
<accession>A0A2N5UKU3</accession>
<dbReference type="AlphaFoldDB" id="A0A2N5UKU3"/>
<reference evidence="2 3" key="1">
    <citation type="submission" date="2017-11" db="EMBL/GenBank/DDBJ databases">
        <title>De novo assembly and phasing of dikaryotic genomes from two isolates of Puccinia coronata f. sp. avenae, the causal agent of oat crown rust.</title>
        <authorList>
            <person name="Miller M.E."/>
            <person name="Zhang Y."/>
            <person name="Omidvar V."/>
            <person name="Sperschneider J."/>
            <person name="Schwessinger B."/>
            <person name="Raley C."/>
            <person name="Palmer J.M."/>
            <person name="Garnica D."/>
            <person name="Upadhyaya N."/>
            <person name="Rathjen J."/>
            <person name="Taylor J.M."/>
            <person name="Park R.F."/>
            <person name="Dodds P.N."/>
            <person name="Hirsch C.D."/>
            <person name="Kianian S.F."/>
            <person name="Figueroa M."/>
        </authorList>
    </citation>
    <scope>NUCLEOTIDE SEQUENCE [LARGE SCALE GENOMIC DNA]</scope>
    <source>
        <strain evidence="2">12NC29</strain>
    </source>
</reference>
<dbReference type="Proteomes" id="UP000235388">
    <property type="component" value="Unassembled WGS sequence"/>
</dbReference>
<protein>
    <submittedName>
        <fullName evidence="2">Uncharacterized protein</fullName>
    </submittedName>
</protein>
<dbReference type="EMBL" id="PGCJ01000208">
    <property type="protein sequence ID" value="PLW38381.1"/>
    <property type="molecule type" value="Genomic_DNA"/>
</dbReference>
<organism evidence="2 3">
    <name type="scientific">Puccinia coronata f. sp. avenae</name>
    <dbReference type="NCBI Taxonomy" id="200324"/>
    <lineage>
        <taxon>Eukaryota</taxon>
        <taxon>Fungi</taxon>
        <taxon>Dikarya</taxon>
        <taxon>Basidiomycota</taxon>
        <taxon>Pucciniomycotina</taxon>
        <taxon>Pucciniomycetes</taxon>
        <taxon>Pucciniales</taxon>
        <taxon>Pucciniaceae</taxon>
        <taxon>Puccinia</taxon>
    </lineage>
</organism>
<comment type="caution">
    <text evidence="2">The sequence shown here is derived from an EMBL/GenBank/DDBJ whole genome shotgun (WGS) entry which is preliminary data.</text>
</comment>
<feature type="region of interest" description="Disordered" evidence="1">
    <location>
        <begin position="289"/>
        <end position="310"/>
    </location>
</feature>